<keyword evidence="5" id="KW-1185">Reference proteome</keyword>
<feature type="transmembrane region" description="Helical" evidence="2">
    <location>
        <begin position="6"/>
        <end position="27"/>
    </location>
</feature>
<evidence type="ECO:0000256" key="1">
    <source>
        <dbReference type="ARBA" id="ARBA00009670"/>
    </source>
</evidence>
<dbReference type="Proteomes" id="UP000533598">
    <property type="component" value="Unassembled WGS sequence"/>
</dbReference>
<dbReference type="PANTHER" id="PTHR10566:SF113">
    <property type="entry name" value="PROTEIN ACTIVITY OF BC1 COMPLEX KINASE 7, CHLOROPLASTIC"/>
    <property type="match status" value="1"/>
</dbReference>
<keyword evidence="2" id="KW-0472">Membrane</keyword>
<dbReference type="InterPro" id="IPR050154">
    <property type="entry name" value="UbiB_kinase"/>
</dbReference>
<dbReference type="InterPro" id="IPR011009">
    <property type="entry name" value="Kinase-like_dom_sf"/>
</dbReference>
<comment type="similarity">
    <text evidence="1">Belongs to the protein kinase superfamily. ADCK protein kinase family.</text>
</comment>
<dbReference type="SUPFAM" id="SSF56112">
    <property type="entry name" value="Protein kinase-like (PK-like)"/>
    <property type="match status" value="1"/>
</dbReference>
<protein>
    <submittedName>
        <fullName evidence="4">Ubiquinone biosynthesis protein</fullName>
    </submittedName>
</protein>
<dbReference type="EMBL" id="JACHMH010000001">
    <property type="protein sequence ID" value="MBB4681566.1"/>
    <property type="molecule type" value="Genomic_DNA"/>
</dbReference>
<evidence type="ECO:0000256" key="2">
    <source>
        <dbReference type="SAM" id="Phobius"/>
    </source>
</evidence>
<feature type="domain" description="ABC1 atypical kinase-like" evidence="3">
    <location>
        <begin position="184"/>
        <end position="427"/>
    </location>
</feature>
<reference evidence="4 5" key="1">
    <citation type="submission" date="2020-08" db="EMBL/GenBank/DDBJ databases">
        <title>Sequencing the genomes of 1000 actinobacteria strains.</title>
        <authorList>
            <person name="Klenk H.-P."/>
        </authorList>
    </citation>
    <scope>NUCLEOTIDE SEQUENCE [LARGE SCALE GENOMIC DNA]</scope>
    <source>
        <strain evidence="4 5">DSM 44230</strain>
    </source>
</reference>
<keyword evidence="2" id="KW-0812">Transmembrane</keyword>
<evidence type="ECO:0000259" key="3">
    <source>
        <dbReference type="Pfam" id="PF03109"/>
    </source>
</evidence>
<name>A0A7W7CI17_9PSEU</name>
<comment type="caution">
    <text evidence="4">The sequence shown here is derived from an EMBL/GenBank/DDBJ whole genome shotgun (WGS) entry which is preliminary data.</text>
</comment>
<gene>
    <name evidence="4" type="ORF">HNR67_007684</name>
</gene>
<organism evidence="4 5">
    <name type="scientific">Crossiella cryophila</name>
    <dbReference type="NCBI Taxonomy" id="43355"/>
    <lineage>
        <taxon>Bacteria</taxon>
        <taxon>Bacillati</taxon>
        <taxon>Actinomycetota</taxon>
        <taxon>Actinomycetes</taxon>
        <taxon>Pseudonocardiales</taxon>
        <taxon>Pseudonocardiaceae</taxon>
        <taxon>Crossiella</taxon>
    </lineage>
</organism>
<sequence>MDDNWFLSLVLAPASYLVVLVAFVIVLRRLLGFRVGLVRAVIAAVIGLTLIPPLARVLFEADSKGSLITVWIGLAVLVPMVLLVLAEVLVPTGSVPGPVDWLRGLRRRFGRARRYSQISRIAFRHGLSPYLRGSRRSVPQGQSKLARSLWLALEDGGVTFVKFGQVLSTRRDILPAEFITELSRLQHQVAAAQWAEVESVLVAELGAVPEEVFAEFDREPLAAASIAQVHRATLRSGEQVVVKVQRPGIRPVVERDLDIVDRLARTLEARTRWGRALGVVELAKGFADALREELDFRIEARNMAAVEAAAAVRGGDPGIRLPVLHEQLCSARVLVMERLDGVPLSGRLPVETDRQELARALLRCLLQQVMVDGVFHADPHPGNILALADGRLGLLDFGSVGRLDGQLRGAVQNLLLAIDRGDPAAMTDALLEVVSRPDDIDESALERAVGQFMARHLGPGMRPDVEMFTDLFRLIATYDLTVPPEVAAVFRALATMEGTLAALAPGFNIVAEARSFATDKVSAALRPSSVKEAASQELLALLPVLRRLPRRLERITGAMERGRFGLNVRLFADERDRRVLRGFLNQVLLTVLTATTGLMAVLLLSTTAGPMVADGISLLHVFGYNLLVISSVIALRVLHLVFRRETT</sequence>
<feature type="transmembrane region" description="Helical" evidence="2">
    <location>
        <begin position="587"/>
        <end position="609"/>
    </location>
</feature>
<feature type="transmembrane region" description="Helical" evidence="2">
    <location>
        <begin position="67"/>
        <end position="90"/>
    </location>
</feature>
<evidence type="ECO:0000313" key="4">
    <source>
        <dbReference type="EMBL" id="MBB4681566.1"/>
    </source>
</evidence>
<evidence type="ECO:0000313" key="5">
    <source>
        <dbReference type="Proteomes" id="UP000533598"/>
    </source>
</evidence>
<feature type="transmembrane region" description="Helical" evidence="2">
    <location>
        <begin position="621"/>
        <end position="642"/>
    </location>
</feature>
<feature type="transmembrane region" description="Helical" evidence="2">
    <location>
        <begin position="36"/>
        <end position="55"/>
    </location>
</feature>
<dbReference type="PANTHER" id="PTHR10566">
    <property type="entry name" value="CHAPERONE-ACTIVITY OF BC1 COMPLEX CABC1 -RELATED"/>
    <property type="match status" value="1"/>
</dbReference>
<dbReference type="CDD" id="cd05121">
    <property type="entry name" value="ABC1_ADCK3-like"/>
    <property type="match status" value="1"/>
</dbReference>
<dbReference type="RefSeq" id="WP_185008235.1">
    <property type="nucleotide sequence ID" value="NZ_BAAAUI010000014.1"/>
</dbReference>
<dbReference type="Pfam" id="PF03109">
    <property type="entry name" value="ABC1"/>
    <property type="match status" value="1"/>
</dbReference>
<keyword evidence="4" id="KW-0830">Ubiquinone</keyword>
<keyword evidence="2" id="KW-1133">Transmembrane helix</keyword>
<dbReference type="InterPro" id="IPR004147">
    <property type="entry name" value="ABC1_dom"/>
</dbReference>
<dbReference type="AlphaFoldDB" id="A0A7W7CI17"/>
<proteinExistence type="inferred from homology"/>
<accession>A0A7W7CI17</accession>